<comment type="caution">
    <text evidence="1">The sequence shown here is derived from an EMBL/GenBank/DDBJ whole genome shotgun (WGS) entry which is preliminary data.</text>
</comment>
<dbReference type="EMBL" id="BPLQ01008172">
    <property type="protein sequence ID" value="GIY35518.1"/>
    <property type="molecule type" value="Genomic_DNA"/>
</dbReference>
<dbReference type="Proteomes" id="UP001054837">
    <property type="component" value="Unassembled WGS sequence"/>
</dbReference>
<keyword evidence="2" id="KW-1185">Reference proteome</keyword>
<protein>
    <submittedName>
        <fullName evidence="1">Uncharacterized protein</fullName>
    </submittedName>
</protein>
<proteinExistence type="predicted"/>
<name>A0AAV4SMA1_9ARAC</name>
<organism evidence="1 2">
    <name type="scientific">Caerostris darwini</name>
    <dbReference type="NCBI Taxonomy" id="1538125"/>
    <lineage>
        <taxon>Eukaryota</taxon>
        <taxon>Metazoa</taxon>
        <taxon>Ecdysozoa</taxon>
        <taxon>Arthropoda</taxon>
        <taxon>Chelicerata</taxon>
        <taxon>Arachnida</taxon>
        <taxon>Araneae</taxon>
        <taxon>Araneomorphae</taxon>
        <taxon>Entelegynae</taxon>
        <taxon>Araneoidea</taxon>
        <taxon>Araneidae</taxon>
        <taxon>Caerostris</taxon>
    </lineage>
</organism>
<evidence type="ECO:0000313" key="1">
    <source>
        <dbReference type="EMBL" id="GIY35518.1"/>
    </source>
</evidence>
<accession>A0AAV4SMA1</accession>
<sequence length="73" mass="8317">MSEIAEAVRMWENGCEASARELGCECSVQDGAAFAEFVQDLSSWRRHGSSRRNKITVQSFGRSRWFSTKENEL</sequence>
<evidence type="ECO:0000313" key="2">
    <source>
        <dbReference type="Proteomes" id="UP001054837"/>
    </source>
</evidence>
<dbReference type="AlphaFoldDB" id="A0AAV4SMA1"/>
<reference evidence="1 2" key="1">
    <citation type="submission" date="2021-06" db="EMBL/GenBank/DDBJ databases">
        <title>Caerostris darwini draft genome.</title>
        <authorList>
            <person name="Kono N."/>
            <person name="Arakawa K."/>
        </authorList>
    </citation>
    <scope>NUCLEOTIDE SEQUENCE [LARGE SCALE GENOMIC DNA]</scope>
</reference>
<gene>
    <name evidence="1" type="ORF">CDAR_273231</name>
</gene>